<dbReference type="PANTHER" id="PTHR43777:SF1">
    <property type="entry name" value="MOLYBDENUM COFACTOR CYTIDYLYLTRANSFERASE"/>
    <property type="match status" value="1"/>
</dbReference>
<dbReference type="PANTHER" id="PTHR43777">
    <property type="entry name" value="MOLYBDENUM COFACTOR CYTIDYLYLTRANSFERASE"/>
    <property type="match status" value="1"/>
</dbReference>
<comment type="caution">
    <text evidence="2">The sequence shown here is derived from an EMBL/GenBank/DDBJ whole genome shotgun (WGS) entry which is preliminary data.</text>
</comment>
<dbReference type="InterPro" id="IPR025877">
    <property type="entry name" value="MobA-like_NTP_Trfase"/>
</dbReference>
<evidence type="ECO:0000313" key="2">
    <source>
        <dbReference type="EMBL" id="GAA2196546.1"/>
    </source>
</evidence>
<dbReference type="EMBL" id="BAAAQW010000002">
    <property type="protein sequence ID" value="GAA2196546.1"/>
    <property type="molecule type" value="Genomic_DNA"/>
</dbReference>
<evidence type="ECO:0000259" key="1">
    <source>
        <dbReference type="Pfam" id="PF12804"/>
    </source>
</evidence>
<proteinExistence type="predicted"/>
<dbReference type="Gene3D" id="3.90.550.10">
    <property type="entry name" value="Spore Coat Polysaccharide Biosynthesis Protein SpsA, Chain A"/>
    <property type="match status" value="1"/>
</dbReference>
<dbReference type="SUPFAM" id="SSF53448">
    <property type="entry name" value="Nucleotide-diphospho-sugar transferases"/>
    <property type="match status" value="1"/>
</dbReference>
<gene>
    <name evidence="2" type="ORF">GCM10009849_02000</name>
</gene>
<keyword evidence="3" id="KW-1185">Reference proteome</keyword>
<name>A0ABN3BIH8_9MICC</name>
<reference evidence="2 3" key="1">
    <citation type="journal article" date="2019" name="Int. J. Syst. Evol. Microbiol.">
        <title>The Global Catalogue of Microorganisms (GCM) 10K type strain sequencing project: providing services to taxonomists for standard genome sequencing and annotation.</title>
        <authorList>
            <consortium name="The Broad Institute Genomics Platform"/>
            <consortium name="The Broad Institute Genome Sequencing Center for Infectious Disease"/>
            <person name="Wu L."/>
            <person name="Ma J."/>
        </authorList>
    </citation>
    <scope>NUCLEOTIDE SEQUENCE [LARGE SCALE GENOMIC DNA]</scope>
    <source>
        <strain evidence="2 3">JCM 16034</strain>
    </source>
</reference>
<accession>A0ABN3BIH8</accession>
<dbReference type="Pfam" id="PF12804">
    <property type="entry name" value="NTP_transf_3"/>
    <property type="match status" value="1"/>
</dbReference>
<evidence type="ECO:0000313" key="3">
    <source>
        <dbReference type="Proteomes" id="UP001500432"/>
    </source>
</evidence>
<protein>
    <submittedName>
        <fullName evidence="2">Nucleotidyltransferase family protein</fullName>
    </submittedName>
</protein>
<dbReference type="InterPro" id="IPR029044">
    <property type="entry name" value="Nucleotide-diphossugar_trans"/>
</dbReference>
<dbReference type="CDD" id="cd04182">
    <property type="entry name" value="GT_2_like_f"/>
    <property type="match status" value="1"/>
</dbReference>
<sequence>MLAAGAGRRMGCPKALVADDGGPWLARAALLPLSAGCARVLAVLGAAAEEARQLLPADPRIVPVVAPAWASGMAASLRAGIEAAAALGPRPDAVLVTLVDLPSLQDEALRKVLAGPVGPGSLRRAEYGGRPGHPVLIGRDHWAPLLAELAGDRGAGPYLAAHGAEAVDCTGLGGDLDIDLPGPQTSPG</sequence>
<organism evidence="2 3">
    <name type="scientific">Sinomonas flava</name>
    <dbReference type="NCBI Taxonomy" id="496857"/>
    <lineage>
        <taxon>Bacteria</taxon>
        <taxon>Bacillati</taxon>
        <taxon>Actinomycetota</taxon>
        <taxon>Actinomycetes</taxon>
        <taxon>Micrococcales</taxon>
        <taxon>Micrococcaceae</taxon>
        <taxon>Sinomonas</taxon>
    </lineage>
</organism>
<dbReference type="Proteomes" id="UP001500432">
    <property type="component" value="Unassembled WGS sequence"/>
</dbReference>
<feature type="domain" description="MobA-like NTP transferase" evidence="1">
    <location>
        <begin position="2"/>
        <end position="162"/>
    </location>
</feature>